<evidence type="ECO:0000256" key="1">
    <source>
        <dbReference type="SAM" id="MobiDB-lite"/>
    </source>
</evidence>
<sequence length="226" mass="24430">MTIVLPAQLRTLPPAVQPSRDPYQAVEAAVARTLSDEPVYYDGGVTTLRELLDRGIPTILPHPITGAAGAIFAESLDVPFMLHGVCMTPRELCAQGVQYTHSPAAPKRSCGGSSDKDAVFVIAGRRQPVTLNELFDYCVENARHILAPPSPARHANGVVLHPIFDHMAQSMSKRQRRSWQDLCEAHVFSSPRRTTRALASDGSRSLGSDGSRSSLGSLREEHGIAA</sequence>
<name>A0A316ZL75_9BASI</name>
<proteinExistence type="predicted"/>
<reference evidence="2 3" key="1">
    <citation type="journal article" date="2018" name="Mol. Biol. Evol.">
        <title>Broad Genomic Sampling Reveals a Smut Pathogenic Ancestry of the Fungal Clade Ustilaginomycotina.</title>
        <authorList>
            <person name="Kijpornyongpan T."/>
            <person name="Mondo S.J."/>
            <person name="Barry K."/>
            <person name="Sandor L."/>
            <person name="Lee J."/>
            <person name="Lipzen A."/>
            <person name="Pangilinan J."/>
            <person name="LaButti K."/>
            <person name="Hainaut M."/>
            <person name="Henrissat B."/>
            <person name="Grigoriev I.V."/>
            <person name="Spatafora J.W."/>
            <person name="Aime M.C."/>
        </authorList>
    </citation>
    <scope>NUCLEOTIDE SEQUENCE [LARGE SCALE GENOMIC DNA]</scope>
    <source>
        <strain evidence="2 3">MCA 4186</strain>
    </source>
</reference>
<evidence type="ECO:0000313" key="3">
    <source>
        <dbReference type="Proteomes" id="UP000245946"/>
    </source>
</evidence>
<dbReference type="RefSeq" id="XP_025601352.1">
    <property type="nucleotide sequence ID" value="XM_025743787.1"/>
</dbReference>
<dbReference type="EMBL" id="KZ819283">
    <property type="protein sequence ID" value="PWO01074.1"/>
    <property type="molecule type" value="Genomic_DNA"/>
</dbReference>
<feature type="region of interest" description="Disordered" evidence="1">
    <location>
        <begin position="193"/>
        <end position="226"/>
    </location>
</feature>
<dbReference type="Proteomes" id="UP000245946">
    <property type="component" value="Unassembled WGS sequence"/>
</dbReference>
<evidence type="ECO:0000313" key="2">
    <source>
        <dbReference type="EMBL" id="PWO01074.1"/>
    </source>
</evidence>
<organism evidence="2 3">
    <name type="scientific">Tilletiopsis washingtonensis</name>
    <dbReference type="NCBI Taxonomy" id="58919"/>
    <lineage>
        <taxon>Eukaryota</taxon>
        <taxon>Fungi</taxon>
        <taxon>Dikarya</taxon>
        <taxon>Basidiomycota</taxon>
        <taxon>Ustilaginomycotina</taxon>
        <taxon>Exobasidiomycetes</taxon>
        <taxon>Entylomatales</taxon>
        <taxon>Entylomatales incertae sedis</taxon>
        <taxon>Tilletiopsis</taxon>
    </lineage>
</organism>
<accession>A0A316ZL75</accession>
<keyword evidence="3" id="KW-1185">Reference proteome</keyword>
<dbReference type="AlphaFoldDB" id="A0A316ZL75"/>
<dbReference type="GeneID" id="37271331"/>
<protein>
    <submittedName>
        <fullName evidence="2">Uncharacterized protein</fullName>
    </submittedName>
</protein>
<feature type="compositionally biased region" description="Low complexity" evidence="1">
    <location>
        <begin position="200"/>
        <end position="217"/>
    </location>
</feature>
<gene>
    <name evidence="2" type="ORF">FA09DRAFT_335712</name>
</gene>